<dbReference type="EMBL" id="MT142507">
    <property type="protein sequence ID" value="QJA83270.1"/>
    <property type="molecule type" value="Genomic_DNA"/>
</dbReference>
<evidence type="ECO:0000256" key="1">
    <source>
        <dbReference type="SAM" id="MobiDB-lite"/>
    </source>
</evidence>
<sequence length="301" mass="33263">MSPFAPWTEQVSGAKFGEEQETDIRTQQQKVADVLRAANAGKLGGTLTVPKTIPNTNIPFNLSGIPQWMQSLTQQRGATYYPGMVTSGVSQAALQPAPEIESPAPVPTLPEPGSESGTLGQPIIVDVGGEKFWWDPSTYTWNRISPETKSGSLSFNEQQALAKMSQQAQMEYLQQQYQYEQQMAREAAQQQEAIQREAARQALLQMYAADPYKYWAQMGAMTPEAVARLTGGAVKTGEQFQQGTPLSTPSAQWWSNLVPSEQEQIAGGLNWLGVNPQDWFSMYQRMIPGLGSRQVEPQWAM</sequence>
<reference evidence="3" key="1">
    <citation type="submission" date="2020-03" db="EMBL/GenBank/DDBJ databases">
        <title>The deep terrestrial virosphere.</title>
        <authorList>
            <person name="Holmfeldt K."/>
            <person name="Nilsson E."/>
            <person name="Simone D."/>
            <person name="Lopez-Fernandez M."/>
            <person name="Wu X."/>
            <person name="de Brujin I."/>
            <person name="Lundin D."/>
            <person name="Andersson A."/>
            <person name="Bertilsson S."/>
            <person name="Dopson M."/>
        </authorList>
    </citation>
    <scope>NUCLEOTIDE SEQUENCE</scope>
    <source>
        <strain evidence="3">MM415A00301</strain>
        <strain evidence="2">MM415B00258</strain>
    </source>
</reference>
<dbReference type="EMBL" id="MT141568">
    <property type="protein sequence ID" value="QJA67255.1"/>
    <property type="molecule type" value="Genomic_DNA"/>
</dbReference>
<proteinExistence type="predicted"/>
<protein>
    <submittedName>
        <fullName evidence="3">Uncharacterized protein</fullName>
    </submittedName>
</protein>
<accession>A0A6M3KND9</accession>
<gene>
    <name evidence="3" type="ORF">MM415A00301_0004</name>
    <name evidence="2" type="ORF">MM415B00258_0004</name>
</gene>
<feature type="region of interest" description="Disordered" evidence="1">
    <location>
        <begin position="1"/>
        <end position="23"/>
    </location>
</feature>
<evidence type="ECO:0000313" key="3">
    <source>
        <dbReference type="EMBL" id="QJA83270.1"/>
    </source>
</evidence>
<organism evidence="3">
    <name type="scientific">viral metagenome</name>
    <dbReference type="NCBI Taxonomy" id="1070528"/>
    <lineage>
        <taxon>unclassified sequences</taxon>
        <taxon>metagenomes</taxon>
        <taxon>organismal metagenomes</taxon>
    </lineage>
</organism>
<evidence type="ECO:0000313" key="2">
    <source>
        <dbReference type="EMBL" id="QJA67255.1"/>
    </source>
</evidence>
<name>A0A6M3KND9_9ZZZZ</name>
<dbReference type="AlphaFoldDB" id="A0A6M3KND9"/>